<comment type="caution">
    <text evidence="3">The sequence shown here is derived from an EMBL/GenBank/DDBJ whole genome shotgun (WGS) entry which is preliminary data.</text>
</comment>
<name>A0A502L7M8_9GAMM</name>
<dbReference type="InterPro" id="IPR025924">
    <property type="entry name" value="YHYH_dom"/>
</dbReference>
<sequence>MLLSGCGGSSENSRSDETPDNSPVLPTVPENNLTANPQGDISFTKLSNRNPDCAAYVGQYHATIYDVQQSEVLDSYLTVTADSEHCTFESNNIPNHDVGANTTTGKDFASRVQANTISFILTVPRFPTKQTQASYVRKIAGMLTLNGILLNGVDLDMDSAFCYHPDINAPLNVGLGTRQQCGLNADWYAVPANNPDIVTLDEYTGHAFDGRYHYHGDNDGLSFVDDAINQVAITSDIDSSGSPVIGFAPDGFPIYGHYFYDKESGALKKAKSSWRTYDSERETPAGSNISAPSIATHKRGIFVEDWFYQEGSGDLDECNGMTDAYGNYGYYYTEDYPYGPICVFGQPNSSFVQEASAFVRD</sequence>
<organism evidence="3 4">
    <name type="scientific">Litorilituus lipolyticus</name>
    <dbReference type="NCBI Taxonomy" id="2491017"/>
    <lineage>
        <taxon>Bacteria</taxon>
        <taxon>Pseudomonadati</taxon>
        <taxon>Pseudomonadota</taxon>
        <taxon>Gammaproteobacteria</taxon>
        <taxon>Alteromonadales</taxon>
        <taxon>Colwelliaceae</taxon>
        <taxon>Litorilituus</taxon>
    </lineage>
</organism>
<protein>
    <submittedName>
        <fullName evidence="3">YHYH protein</fullName>
    </submittedName>
</protein>
<gene>
    <name evidence="3" type="ORF">EPA86_03135</name>
</gene>
<dbReference type="Proteomes" id="UP000315303">
    <property type="component" value="Unassembled WGS sequence"/>
</dbReference>
<evidence type="ECO:0000256" key="1">
    <source>
        <dbReference type="SAM" id="MobiDB-lite"/>
    </source>
</evidence>
<dbReference type="EMBL" id="SAWY01000005">
    <property type="protein sequence ID" value="TPH18123.1"/>
    <property type="molecule type" value="Genomic_DNA"/>
</dbReference>
<feature type="compositionally biased region" description="Polar residues" evidence="1">
    <location>
        <begin position="29"/>
        <end position="41"/>
    </location>
</feature>
<feature type="domain" description="YHYH" evidence="2">
    <location>
        <begin position="122"/>
        <end position="345"/>
    </location>
</feature>
<feature type="region of interest" description="Disordered" evidence="1">
    <location>
        <begin position="1"/>
        <end position="41"/>
    </location>
</feature>
<evidence type="ECO:0000259" key="2">
    <source>
        <dbReference type="Pfam" id="PF14240"/>
    </source>
</evidence>
<dbReference type="AlphaFoldDB" id="A0A502L7M8"/>
<evidence type="ECO:0000313" key="4">
    <source>
        <dbReference type="Proteomes" id="UP000315303"/>
    </source>
</evidence>
<keyword evidence="4" id="KW-1185">Reference proteome</keyword>
<dbReference type="RefSeq" id="WP_140601798.1">
    <property type="nucleotide sequence ID" value="NZ_SAWY01000005.1"/>
</dbReference>
<proteinExistence type="predicted"/>
<accession>A0A502L7M8</accession>
<dbReference type="Pfam" id="PF14240">
    <property type="entry name" value="YHYH"/>
    <property type="match status" value="1"/>
</dbReference>
<evidence type="ECO:0000313" key="3">
    <source>
        <dbReference type="EMBL" id="TPH18123.1"/>
    </source>
</evidence>
<reference evidence="3 4" key="1">
    <citation type="submission" date="2019-01" db="EMBL/GenBank/DDBJ databases">
        <title>Litorilituus lipolytica sp. nov., isolated from intertidal sand of the Yellow Sea in China.</title>
        <authorList>
            <person name="Liu A."/>
        </authorList>
    </citation>
    <scope>NUCLEOTIDE SEQUENCE [LARGE SCALE GENOMIC DNA]</scope>
    <source>
        <strain evidence="3 4">RZ04</strain>
    </source>
</reference>
<dbReference type="OrthoDB" id="9796530at2"/>